<dbReference type="AlphaFoldDB" id="A0A7R7DLA4"/>
<dbReference type="PANTHER" id="PTHR17985:SF8">
    <property type="entry name" value="TRANSPORT AND GOLGI ORGANIZATION PROTEIN 2 HOMOLOG"/>
    <property type="match status" value="1"/>
</dbReference>
<reference evidence="1 2" key="1">
    <citation type="submission" date="2020-08" db="EMBL/GenBank/DDBJ databases">
        <title>Whole genome shotgun sequence of Actinocatenispora thailandica NBRC 105041.</title>
        <authorList>
            <person name="Komaki H."/>
            <person name="Tamura T."/>
        </authorList>
    </citation>
    <scope>NUCLEOTIDE SEQUENCE [LARGE SCALE GENOMIC DNA]</scope>
    <source>
        <strain evidence="1 2">NBRC 105041</strain>
    </source>
</reference>
<dbReference type="InterPro" id="IPR008551">
    <property type="entry name" value="TANGO2"/>
</dbReference>
<accession>A0A7R7DLA4</accession>
<keyword evidence="2" id="KW-1185">Reference proteome</keyword>
<dbReference type="Pfam" id="PF05742">
    <property type="entry name" value="TANGO2"/>
    <property type="match status" value="1"/>
</dbReference>
<dbReference type="KEGG" id="atl:Athai_12680"/>
<organism evidence="1 2">
    <name type="scientific">Actinocatenispora thailandica</name>
    <dbReference type="NCBI Taxonomy" id="227318"/>
    <lineage>
        <taxon>Bacteria</taxon>
        <taxon>Bacillati</taxon>
        <taxon>Actinomycetota</taxon>
        <taxon>Actinomycetes</taxon>
        <taxon>Micromonosporales</taxon>
        <taxon>Micromonosporaceae</taxon>
        <taxon>Actinocatenispora</taxon>
    </lineage>
</organism>
<evidence type="ECO:0000313" key="2">
    <source>
        <dbReference type="Proteomes" id="UP000611640"/>
    </source>
</evidence>
<sequence length="250" mass="26663">MCTVLVSLRPAAAWPVLLLAVRDELLGRPWRPPARHWPDRPRLLGGLDEQAGGSWLAVDLDTNRIACVLNAGGRPAEPVGRRSRGELPLSAAAGAAGPAEFTGYDPCHLLVLDRAALCVTTWDGYQPHRYQLGAGDHLFVNQGRWLGPADRRSPRAAHFGPRFAVAARPDPALSEPAGDAWASWLAVLDDPDAPAPADPRALLPRSVQDDGTVWGTSSVTLLGLAATGELRYDFRPGAATTAGWQPIETG</sequence>
<evidence type="ECO:0008006" key="3">
    <source>
        <dbReference type="Google" id="ProtNLM"/>
    </source>
</evidence>
<dbReference type="PANTHER" id="PTHR17985">
    <property type="entry name" value="SER/THR-RICH PROTEIN T10 IN DGCR REGION"/>
    <property type="match status" value="1"/>
</dbReference>
<gene>
    <name evidence="1" type="ORF">Athai_12680</name>
</gene>
<dbReference type="Proteomes" id="UP000611640">
    <property type="component" value="Chromosome"/>
</dbReference>
<protein>
    <recommendedName>
        <fullName evidence="3">NRDE family protein</fullName>
    </recommendedName>
</protein>
<evidence type="ECO:0000313" key="1">
    <source>
        <dbReference type="EMBL" id="BCJ33765.1"/>
    </source>
</evidence>
<dbReference type="EMBL" id="AP023355">
    <property type="protein sequence ID" value="BCJ33765.1"/>
    <property type="molecule type" value="Genomic_DNA"/>
</dbReference>
<name>A0A7R7DLA4_9ACTN</name>
<proteinExistence type="predicted"/>